<protein>
    <submittedName>
        <fullName evidence="2">(wild Malaysian banana) hypothetical protein</fullName>
    </submittedName>
</protein>
<name>A0A804HN77_MUSAM</name>
<dbReference type="InParanoid" id="A0A804HN77"/>
<dbReference type="EnsemblPlants" id="Ma00_t04250.1">
    <property type="protein sequence ID" value="Ma00_p04250.1"/>
    <property type="gene ID" value="Ma00_g04250"/>
</dbReference>
<keyword evidence="4" id="KW-1185">Reference proteome</keyword>
<proteinExistence type="predicted"/>
<dbReference type="Proteomes" id="UP000012960">
    <property type="component" value="Unplaced"/>
</dbReference>
<evidence type="ECO:0000313" key="3">
    <source>
        <dbReference type="EnsemblPlants" id="Ma00_p04250.1"/>
    </source>
</evidence>
<dbReference type="EMBL" id="HG996474">
    <property type="protein sequence ID" value="CAG1834713.1"/>
    <property type="molecule type" value="Genomic_DNA"/>
</dbReference>
<gene>
    <name evidence="2" type="ORF">GSMUA_228180.1</name>
</gene>
<organism evidence="3 4">
    <name type="scientific">Musa acuminata subsp. malaccensis</name>
    <name type="common">Wild banana</name>
    <name type="synonym">Musa malaccensis</name>
    <dbReference type="NCBI Taxonomy" id="214687"/>
    <lineage>
        <taxon>Eukaryota</taxon>
        <taxon>Viridiplantae</taxon>
        <taxon>Streptophyta</taxon>
        <taxon>Embryophyta</taxon>
        <taxon>Tracheophyta</taxon>
        <taxon>Spermatophyta</taxon>
        <taxon>Magnoliopsida</taxon>
        <taxon>Liliopsida</taxon>
        <taxon>Zingiberales</taxon>
        <taxon>Musaceae</taxon>
        <taxon>Musa</taxon>
    </lineage>
</organism>
<dbReference type="AlphaFoldDB" id="A0A804HN77"/>
<accession>A0A804HN77</accession>
<evidence type="ECO:0000313" key="2">
    <source>
        <dbReference type="EMBL" id="CAG1834713.1"/>
    </source>
</evidence>
<sequence length="436" mass="50196">MRERSTIAPAEVLYHSRRDDIHHRVYVHRSEEAMLVTNNQEDRSFIMEESYERLQRSRMQYVHLGILQVRLQTLHRQEEGTLALLVFRDNRWMDDRSIIATMEVDLTRGSQLVYVIPDIMMTIGDFYRNIQLSILTRGYDTWRNGEANLLVTRGMVGRLSNTPNVAFVYEVSGVVDYLTSHGVRALPGRRYSTTEIHGRDWVIRPTQVSIPIQPSEVRSRNLIDGRISISFDNYKAASTSSRINYNTADDETFSDEEEIRSHTIAVNIQLSDDSEGETEELCDNLNYWFQDNHISEGGGERELPYPQKFKEEVVAASLEEDLAMEYPQLARLSQQIYSSSAVSNYRPPADTTMGPANYPPAVNVEPTSQRPTYEGYTRQPRFKAKDFSEAWNLPSAFQQQGAMFIIPSQLGMFDEVFMRWESITKNLVSLQGFTDP</sequence>
<reference evidence="3" key="2">
    <citation type="submission" date="2021-05" db="UniProtKB">
        <authorList>
            <consortium name="EnsemblPlants"/>
        </authorList>
    </citation>
    <scope>IDENTIFICATION</scope>
    <source>
        <strain evidence="3">subsp. malaccensis</strain>
    </source>
</reference>
<dbReference type="Gramene" id="Ma00_t04250.1">
    <property type="protein sequence ID" value="Ma00_p04250.1"/>
    <property type="gene ID" value="Ma00_g04250"/>
</dbReference>
<reference evidence="2" key="1">
    <citation type="submission" date="2021-03" db="EMBL/GenBank/DDBJ databases">
        <authorList>
            <consortium name="Genoscope - CEA"/>
            <person name="William W."/>
        </authorList>
    </citation>
    <scope>NUCLEOTIDE SEQUENCE</scope>
    <source>
        <strain evidence="2">Doubled-haploid Pahang</strain>
    </source>
</reference>
<evidence type="ECO:0000256" key="1">
    <source>
        <dbReference type="SAM" id="MobiDB-lite"/>
    </source>
</evidence>
<feature type="region of interest" description="Disordered" evidence="1">
    <location>
        <begin position="352"/>
        <end position="372"/>
    </location>
</feature>
<evidence type="ECO:0000313" key="4">
    <source>
        <dbReference type="Proteomes" id="UP000012960"/>
    </source>
</evidence>